<dbReference type="GO" id="GO:0000160">
    <property type="term" value="P:phosphorelay signal transduction system"/>
    <property type="evidence" value="ECO:0007669"/>
    <property type="project" value="InterPro"/>
</dbReference>
<name>A0A2T4UID8_9ACTN</name>
<proteinExistence type="predicted"/>
<protein>
    <submittedName>
        <fullName evidence="3">Two-component system response regulator</fullName>
    </submittedName>
</protein>
<dbReference type="AlphaFoldDB" id="A0A2T4UID8"/>
<dbReference type="InterPro" id="IPR011006">
    <property type="entry name" value="CheY-like_superfamily"/>
</dbReference>
<dbReference type="InterPro" id="IPR001789">
    <property type="entry name" value="Sig_transdc_resp-reg_receiver"/>
</dbReference>
<evidence type="ECO:0000313" key="4">
    <source>
        <dbReference type="Proteomes" id="UP000240739"/>
    </source>
</evidence>
<reference evidence="3 4" key="1">
    <citation type="submission" date="2018-03" db="EMBL/GenBank/DDBJ databases">
        <title>Aquarubrobacter algicola gen. nov., sp. nov., a novel actinobacterium isolated from shallow eutrophic lake during the end of cyanobacterial harmful algal blooms.</title>
        <authorList>
            <person name="Chun S.J."/>
        </authorList>
    </citation>
    <scope>NUCLEOTIDE SEQUENCE [LARGE SCALE GENOMIC DNA]</scope>
    <source>
        <strain evidence="3 4">Seoho-28</strain>
    </source>
</reference>
<dbReference type="PANTHER" id="PTHR44520:SF2">
    <property type="entry name" value="RESPONSE REGULATOR RCP1"/>
    <property type="match status" value="1"/>
</dbReference>
<comment type="caution">
    <text evidence="3">The sequence shown here is derived from an EMBL/GenBank/DDBJ whole genome shotgun (WGS) entry which is preliminary data.</text>
</comment>
<sequence length="143" mass="15654">MAAYSTILAVEDSDEDFEALVRAFHAVEPDLRVDRCVDGDEALDYLFRRGAYAEVAAPGLVVLDLNLPGTDGREVLEHVKADDALRVLPIIILTTSGSPGDVHAAYRGGANCYVQKALDPGEFRRRILALRSFWLDAVIPARD</sequence>
<dbReference type="RefSeq" id="WP_107567450.1">
    <property type="nucleotide sequence ID" value="NZ_PYYB01000001.1"/>
</dbReference>
<dbReference type="PROSITE" id="PS50110">
    <property type="entry name" value="RESPONSE_REGULATORY"/>
    <property type="match status" value="1"/>
</dbReference>
<dbReference type="Proteomes" id="UP000240739">
    <property type="component" value="Unassembled WGS sequence"/>
</dbReference>
<keyword evidence="1" id="KW-0597">Phosphoprotein</keyword>
<feature type="modified residue" description="4-aspartylphosphate" evidence="1">
    <location>
        <position position="64"/>
    </location>
</feature>
<accession>A0A2T4UID8</accession>
<organism evidence="3 4">
    <name type="scientific">Paraconexibacter algicola</name>
    <dbReference type="NCBI Taxonomy" id="2133960"/>
    <lineage>
        <taxon>Bacteria</taxon>
        <taxon>Bacillati</taxon>
        <taxon>Actinomycetota</taxon>
        <taxon>Thermoleophilia</taxon>
        <taxon>Solirubrobacterales</taxon>
        <taxon>Paraconexibacteraceae</taxon>
        <taxon>Paraconexibacter</taxon>
    </lineage>
</organism>
<evidence type="ECO:0000259" key="2">
    <source>
        <dbReference type="PROSITE" id="PS50110"/>
    </source>
</evidence>
<dbReference type="CDD" id="cd17557">
    <property type="entry name" value="REC_Rcp-like"/>
    <property type="match status" value="1"/>
</dbReference>
<dbReference type="Gene3D" id="3.40.50.2300">
    <property type="match status" value="1"/>
</dbReference>
<evidence type="ECO:0000256" key="1">
    <source>
        <dbReference type="PROSITE-ProRule" id="PRU00169"/>
    </source>
</evidence>
<gene>
    <name evidence="3" type="ORF">C7Y72_04800</name>
</gene>
<dbReference type="SMART" id="SM00448">
    <property type="entry name" value="REC"/>
    <property type="match status" value="1"/>
</dbReference>
<keyword evidence="4" id="KW-1185">Reference proteome</keyword>
<dbReference type="InterPro" id="IPR052893">
    <property type="entry name" value="TCS_response_regulator"/>
</dbReference>
<dbReference type="Pfam" id="PF00072">
    <property type="entry name" value="Response_reg"/>
    <property type="match status" value="1"/>
</dbReference>
<dbReference type="EMBL" id="PYYB01000001">
    <property type="protein sequence ID" value="PTL59014.1"/>
    <property type="molecule type" value="Genomic_DNA"/>
</dbReference>
<evidence type="ECO:0000313" key="3">
    <source>
        <dbReference type="EMBL" id="PTL59014.1"/>
    </source>
</evidence>
<feature type="domain" description="Response regulatory" evidence="2">
    <location>
        <begin position="6"/>
        <end position="131"/>
    </location>
</feature>
<dbReference type="OrthoDB" id="3698783at2"/>
<dbReference type="SUPFAM" id="SSF52172">
    <property type="entry name" value="CheY-like"/>
    <property type="match status" value="1"/>
</dbReference>
<dbReference type="PANTHER" id="PTHR44520">
    <property type="entry name" value="RESPONSE REGULATOR RCP1-RELATED"/>
    <property type="match status" value="1"/>
</dbReference>